<keyword evidence="3 13" id="KW-0227">DNA damage</keyword>
<evidence type="ECO:0000256" key="4">
    <source>
        <dbReference type="ARBA" id="ARBA00022801"/>
    </source>
</evidence>
<dbReference type="GO" id="GO:0043138">
    <property type="term" value="F:3'-5' DNA helicase activity"/>
    <property type="evidence" value="ECO:0007669"/>
    <property type="project" value="UniProtKB-UniRule"/>
</dbReference>
<keyword evidence="1 13" id="KW-0540">Nuclease</keyword>
<evidence type="ECO:0000256" key="6">
    <source>
        <dbReference type="ARBA" id="ARBA00022839"/>
    </source>
</evidence>
<evidence type="ECO:0000256" key="3">
    <source>
        <dbReference type="ARBA" id="ARBA00022763"/>
    </source>
</evidence>
<proteinExistence type="inferred from homology"/>
<dbReference type="GO" id="GO:0005524">
    <property type="term" value="F:ATP binding"/>
    <property type="evidence" value="ECO:0007669"/>
    <property type="project" value="UniProtKB-UniRule"/>
</dbReference>
<evidence type="ECO:0000256" key="8">
    <source>
        <dbReference type="ARBA" id="ARBA00023125"/>
    </source>
</evidence>
<dbReference type="InterPro" id="IPR014017">
    <property type="entry name" value="DNA_helicase_UvrD-like_C"/>
</dbReference>
<keyword evidence="18" id="KW-1185">Reference proteome</keyword>
<dbReference type="RefSeq" id="WP_204908807.1">
    <property type="nucleotide sequence ID" value="NZ_JACJLV010000016.1"/>
</dbReference>
<dbReference type="SUPFAM" id="SSF52980">
    <property type="entry name" value="Restriction endonuclease-like"/>
    <property type="match status" value="1"/>
</dbReference>
<dbReference type="EC" id="5.6.2.4" evidence="13"/>
<dbReference type="HAMAP" id="MF_01451">
    <property type="entry name" value="AddA"/>
    <property type="match status" value="1"/>
</dbReference>
<dbReference type="GO" id="GO:0008408">
    <property type="term" value="F:3'-5' exonuclease activity"/>
    <property type="evidence" value="ECO:0007669"/>
    <property type="project" value="UniProtKB-UniRule"/>
</dbReference>
<dbReference type="Gene3D" id="3.90.320.10">
    <property type="match status" value="1"/>
</dbReference>
<dbReference type="FunFam" id="3.40.50.300:FF:001236">
    <property type="entry name" value="ATP-dependent helicase/nuclease subunit A"/>
    <property type="match status" value="1"/>
</dbReference>
<keyword evidence="5 13" id="KW-0347">Helicase</keyword>
<dbReference type="InterPro" id="IPR000212">
    <property type="entry name" value="DNA_helicase_UvrD/REP"/>
</dbReference>
<keyword evidence="9 13" id="KW-0234">DNA repair</keyword>
<evidence type="ECO:0000256" key="14">
    <source>
        <dbReference type="PROSITE-ProRule" id="PRU00560"/>
    </source>
</evidence>
<comment type="cofactor">
    <cofactor evidence="13">
        <name>Mg(2+)</name>
        <dbReference type="ChEBI" id="CHEBI:18420"/>
    </cofactor>
</comment>
<evidence type="ECO:0000256" key="1">
    <source>
        <dbReference type="ARBA" id="ARBA00022722"/>
    </source>
</evidence>
<evidence type="ECO:0000256" key="10">
    <source>
        <dbReference type="ARBA" id="ARBA00023235"/>
    </source>
</evidence>
<comment type="subunit">
    <text evidence="13">Heterodimer of AddA and AddB/RexB.</text>
</comment>
<organism evidence="17 18">
    <name type="scientific">Mordavella massiliensis</name>
    <dbReference type="NCBI Taxonomy" id="1871024"/>
    <lineage>
        <taxon>Bacteria</taxon>
        <taxon>Bacillati</taxon>
        <taxon>Bacillota</taxon>
        <taxon>Clostridia</taxon>
        <taxon>Eubacteriales</taxon>
        <taxon>Clostridiaceae</taxon>
        <taxon>Mordavella</taxon>
    </lineage>
</organism>
<reference evidence="17" key="2">
    <citation type="journal article" date="2021" name="Sci. Rep.">
        <title>The distribution of antibiotic resistance genes in chicken gut microbiota commensals.</title>
        <authorList>
            <person name="Juricova H."/>
            <person name="Matiasovicova J."/>
            <person name="Kubasova T."/>
            <person name="Cejkova D."/>
            <person name="Rychlik I."/>
        </authorList>
    </citation>
    <scope>NUCLEOTIDE SEQUENCE</scope>
    <source>
        <strain evidence="17">An420c</strain>
    </source>
</reference>
<dbReference type="Pfam" id="PF00580">
    <property type="entry name" value="UvrD-helicase"/>
    <property type="match status" value="1"/>
</dbReference>
<dbReference type="GO" id="GO:0000724">
    <property type="term" value="P:double-strand break repair via homologous recombination"/>
    <property type="evidence" value="ECO:0007669"/>
    <property type="project" value="UniProtKB-UniRule"/>
</dbReference>
<keyword evidence="7 13" id="KW-0067">ATP-binding</keyword>
<evidence type="ECO:0000259" key="16">
    <source>
        <dbReference type="PROSITE" id="PS51217"/>
    </source>
</evidence>
<sequence>MGVIWTEEQQKVIRLKNRNILVSAAAGSGKTAVLVERIITMLTRAEDPVSVDELLIVTFTEAAAAEMKERIRQAIEQKLGEQPDNEHLKQQATLIHNAQITTIHSFCLGVIRDHFHAITLDPGFRVGEEGELKLMQQDVLRKMLEEKYQEGDPEFLDFISSYSGTRSDRRLEEWILKIYEFSRSYPDASGWLLDCVQAYAAKTPEEFEQSGIAAKIRERVRQYLKDVRLLLKSALEVCLEPDGPAVYEETICLDLQMVSELEKAETWQELQEKMAKLSFPRLAPNRKKEVDPGKADFVKNARAGAKELLEDLKEQYFYQDMEEMLKDFQVCLPAVRELTGLASLFAQNYQTEKQNQNLIDFSDMEQYALQILTEKKDGIFVPSAIAGEYRQQYREIMIDEYQDSNLLQETILTSVSRVSKGTFNIFMVGDVKQSIYRFRLSRPELFMEKFHTYDLKDSRTQRIDLHKNFRSRPEVLSSVNQLFRQIMAEDLGGITYDDEAALYPGASFPESPDPETEVLVLEIPEKEEQEEARKMEARMIAGRIRRLLAEGKVTDKETGELRRVKYSDIVILTRSIQGYADTFAEVLNQEGIPAHAGSKEGYFGSREIGILLDYLRILDNRQQDIPLAGVLASPIGGFCEEELAKIRSAYPELPFYQAVVCYGQEEKGEETIREKLRKVLGQMEDFREQVPYTPIHELLWKILDETGFGDYMAAMPGGAVRRANLEMLIERARIFESASYKGLFHFVRYMEQLQKYHVDYGEASVEDEQSDTVRIMTIHKSKGLEFPVVFAAGMGKRFNLQDARSSVALHMGMGIGLDAVRLEDRTKIPSLVKKVIQKEEALDSLGEELRVLYVALTRAREKLILTGTLSGAGDKVAAFRKESRQETLSFARRSSAVTYWDWILPAAAGCEADAPLTIRVITPEELLAESCAEEAAGRFTREALEEWADEGETDPEKIRAMEEQFSYQYPYLQSPRQKMKFTVSELKKRAYLLESDDASDEAWEMGEVLYEEPEVVPLLSAFLKEEEPLTGASRGTAYHRVMELLDFAADESRKGIEDALENWTEQGKMTKEMAACIRPEEILKFLESSCGRRMKQAAGNRRLYREQPFVLGIEAGEVYPQEQEGELLLVQGIIDVWFEEEDGLVVLDYKTDQVDSPEKLTEKYHAQLDYYARALEQLTGKKVKEKIIYSFTLKQEIRLP</sequence>
<comment type="function">
    <text evidence="13">The heterodimer acts as both an ATP-dependent DNA helicase and an ATP-dependent, dual-direction single-stranded exonuclease. Recognizes the chi site generating a DNA molecule suitable for the initiation of homologous recombination. The AddA nuclease domain is required for chi fragment generation; this subunit has the helicase and 3' -&gt; 5' nuclease activities.</text>
</comment>
<keyword evidence="6 13" id="KW-0269">Exonuclease</keyword>
<dbReference type="NCBIfam" id="TIGR02785">
    <property type="entry name" value="addA_Gpos"/>
    <property type="match status" value="1"/>
</dbReference>
<dbReference type="Pfam" id="PF13361">
    <property type="entry name" value="UvrD_C"/>
    <property type="match status" value="1"/>
</dbReference>
<dbReference type="PROSITE" id="PS51217">
    <property type="entry name" value="UVRD_HELICASE_CTER"/>
    <property type="match status" value="1"/>
</dbReference>
<dbReference type="SUPFAM" id="SSF52540">
    <property type="entry name" value="P-loop containing nucleoside triphosphate hydrolases"/>
    <property type="match status" value="1"/>
</dbReference>
<dbReference type="PANTHER" id="PTHR11070:SF48">
    <property type="entry name" value="ATP-DEPENDENT HELICASE_NUCLEASE SUBUNIT A"/>
    <property type="match status" value="1"/>
</dbReference>
<feature type="binding site" evidence="14">
    <location>
        <begin position="24"/>
        <end position="31"/>
    </location>
    <ligand>
        <name>ATP</name>
        <dbReference type="ChEBI" id="CHEBI:30616"/>
    </ligand>
</feature>
<keyword evidence="10 13" id="KW-0413">Isomerase</keyword>
<dbReference type="InterPro" id="IPR014016">
    <property type="entry name" value="UvrD-like_ATP-bd"/>
</dbReference>
<comment type="catalytic activity">
    <reaction evidence="11 13">
        <text>Couples ATP hydrolysis with the unwinding of duplex DNA by translocating in the 3'-5' direction.</text>
        <dbReference type="EC" id="5.6.2.4"/>
    </reaction>
</comment>
<evidence type="ECO:0000256" key="7">
    <source>
        <dbReference type="ARBA" id="ARBA00022840"/>
    </source>
</evidence>
<evidence type="ECO:0000313" key="17">
    <source>
        <dbReference type="EMBL" id="MBM6826763.1"/>
    </source>
</evidence>
<dbReference type="AlphaFoldDB" id="A0A939BAG9"/>
<keyword evidence="8 13" id="KW-0238">DNA-binding</keyword>
<reference evidence="17" key="1">
    <citation type="submission" date="2020-08" db="EMBL/GenBank/DDBJ databases">
        <authorList>
            <person name="Cejkova D."/>
            <person name="Kubasova T."/>
            <person name="Jahodarova E."/>
            <person name="Rychlik I."/>
        </authorList>
    </citation>
    <scope>NUCLEOTIDE SEQUENCE</scope>
    <source>
        <strain evidence="17">An420c</strain>
    </source>
</reference>
<dbReference type="GO" id="GO:0005829">
    <property type="term" value="C:cytosol"/>
    <property type="evidence" value="ECO:0007669"/>
    <property type="project" value="TreeGrafter"/>
</dbReference>
<dbReference type="EC" id="3.1.-.-" evidence="13"/>
<evidence type="ECO:0000313" key="18">
    <source>
        <dbReference type="Proteomes" id="UP000713880"/>
    </source>
</evidence>
<dbReference type="EMBL" id="JACJLV010000016">
    <property type="protein sequence ID" value="MBM6826763.1"/>
    <property type="molecule type" value="Genomic_DNA"/>
</dbReference>
<dbReference type="GO" id="GO:0003690">
    <property type="term" value="F:double-stranded DNA binding"/>
    <property type="evidence" value="ECO:0007669"/>
    <property type="project" value="UniProtKB-UniRule"/>
</dbReference>
<accession>A0A939BAG9</accession>
<feature type="domain" description="UvrD-like helicase C-terminal" evidence="16">
    <location>
        <begin position="484"/>
        <end position="783"/>
    </location>
</feature>
<evidence type="ECO:0000259" key="15">
    <source>
        <dbReference type="PROSITE" id="PS51198"/>
    </source>
</evidence>
<dbReference type="InterPro" id="IPR011335">
    <property type="entry name" value="Restrct_endonuc-II-like"/>
</dbReference>
<dbReference type="InterPro" id="IPR014152">
    <property type="entry name" value="AddA"/>
</dbReference>
<dbReference type="InterPro" id="IPR038726">
    <property type="entry name" value="PDDEXK_AddAB-type"/>
</dbReference>
<dbReference type="PROSITE" id="PS51198">
    <property type="entry name" value="UVRD_HELICASE_ATP_BIND"/>
    <property type="match status" value="1"/>
</dbReference>
<evidence type="ECO:0000256" key="5">
    <source>
        <dbReference type="ARBA" id="ARBA00022806"/>
    </source>
</evidence>
<evidence type="ECO:0000256" key="13">
    <source>
        <dbReference type="HAMAP-Rule" id="MF_01451"/>
    </source>
</evidence>
<gene>
    <name evidence="13 17" type="primary">addA</name>
    <name evidence="17" type="ORF">H6A13_06540</name>
</gene>
<keyword evidence="4 13" id="KW-0378">Hydrolase</keyword>
<comment type="similarity">
    <text evidence="13">Belongs to the helicase family. AddA subfamily.</text>
</comment>
<evidence type="ECO:0000256" key="11">
    <source>
        <dbReference type="ARBA" id="ARBA00034617"/>
    </source>
</evidence>
<dbReference type="PANTHER" id="PTHR11070">
    <property type="entry name" value="UVRD / RECB / PCRA DNA HELICASE FAMILY MEMBER"/>
    <property type="match status" value="1"/>
</dbReference>
<protein>
    <recommendedName>
        <fullName evidence="13">ATP-dependent helicase/nuclease subunit A</fullName>
        <ecNumber evidence="13">3.1.-.-</ecNumber>
        <ecNumber evidence="13">5.6.2.4</ecNumber>
    </recommendedName>
    <alternativeName>
        <fullName evidence="13">ATP-dependent helicase/nuclease AddA</fullName>
    </alternativeName>
    <alternativeName>
        <fullName evidence="13">DNA 3'-5' helicase AddA</fullName>
    </alternativeName>
</protein>
<dbReference type="GO" id="GO:0033202">
    <property type="term" value="C:DNA helicase complex"/>
    <property type="evidence" value="ECO:0007669"/>
    <property type="project" value="TreeGrafter"/>
</dbReference>
<dbReference type="InterPro" id="IPR011604">
    <property type="entry name" value="PDDEXK-like_dom_sf"/>
</dbReference>
<keyword evidence="2 13" id="KW-0547">Nucleotide-binding</keyword>
<dbReference type="Pfam" id="PF12705">
    <property type="entry name" value="PDDEXK_1"/>
    <property type="match status" value="1"/>
</dbReference>
<evidence type="ECO:0000256" key="12">
    <source>
        <dbReference type="ARBA" id="ARBA00048988"/>
    </source>
</evidence>
<dbReference type="Proteomes" id="UP000713880">
    <property type="component" value="Unassembled WGS sequence"/>
</dbReference>
<name>A0A939BAG9_9CLOT</name>
<comment type="catalytic activity">
    <reaction evidence="12 13">
        <text>ATP + H2O = ADP + phosphate + H(+)</text>
        <dbReference type="Rhea" id="RHEA:13065"/>
        <dbReference type="ChEBI" id="CHEBI:15377"/>
        <dbReference type="ChEBI" id="CHEBI:15378"/>
        <dbReference type="ChEBI" id="CHEBI:30616"/>
        <dbReference type="ChEBI" id="CHEBI:43474"/>
        <dbReference type="ChEBI" id="CHEBI:456216"/>
        <dbReference type="EC" id="5.6.2.4"/>
    </reaction>
</comment>
<evidence type="ECO:0000256" key="9">
    <source>
        <dbReference type="ARBA" id="ARBA00023204"/>
    </source>
</evidence>
<comment type="caution">
    <text evidence="17">The sequence shown here is derived from an EMBL/GenBank/DDBJ whole genome shotgun (WGS) entry which is preliminary data.</text>
</comment>
<feature type="domain" description="UvrD-like helicase ATP-binding" evidence="15">
    <location>
        <begin position="3"/>
        <end position="472"/>
    </location>
</feature>
<evidence type="ECO:0000256" key="2">
    <source>
        <dbReference type="ARBA" id="ARBA00022741"/>
    </source>
</evidence>
<dbReference type="Gene3D" id="3.40.50.300">
    <property type="entry name" value="P-loop containing nucleotide triphosphate hydrolases"/>
    <property type="match status" value="4"/>
</dbReference>
<dbReference type="InterPro" id="IPR027417">
    <property type="entry name" value="P-loop_NTPase"/>
</dbReference>